<accession>A0A0K6IIF2</accession>
<dbReference type="STRING" id="1137284.GCA_001418205_00726"/>
<dbReference type="Pfam" id="PF13487">
    <property type="entry name" value="HD_5"/>
    <property type="match status" value="1"/>
</dbReference>
<dbReference type="InterPro" id="IPR003607">
    <property type="entry name" value="HD/PDEase_dom"/>
</dbReference>
<dbReference type="EMBL" id="CYHG01000002">
    <property type="protein sequence ID" value="CUB02883.1"/>
    <property type="molecule type" value="Genomic_DNA"/>
</dbReference>
<dbReference type="CDD" id="cd00077">
    <property type="entry name" value="HDc"/>
    <property type="match status" value="1"/>
</dbReference>
<dbReference type="Gene3D" id="1.10.3210.10">
    <property type="entry name" value="Hypothetical protein af1432"/>
    <property type="match status" value="1"/>
</dbReference>
<dbReference type="OrthoDB" id="9816273at2"/>
<proteinExistence type="predicted"/>
<sequence length="505" mass="56859">MAKFDVLALYGVNVDFAYFNIFELLDVLSLKDIVLKSDRVASLVKKHGRKHRIVSIAIRQVALYELKPFLDSKFLSYDSSFQELSFGQTDNERRYEAEDKFLLICFSLALGKSIVSIKHLKNTEELAKFPREFFVKGKSLYQYFRQILNDNTRDYVLSYKEGKLDARSESPSDMERQESAQAVTSPKLIDTPKIEGVPFAKEVETALLLMNQGVQLIREEVGDALKGKAFNLTKVAGFCQKLSDSYDRNPYALLAVRHIQNSDQYVAQHCVACAILACHLAKALQLEPRYVQVISMGALLFDLGRFKLPEAMTKKSGKLTEAEFQLTRRHLNFGETILASAENVPKVIYQMLWEHHERPDGAGYPQGKTEDEISVYGSIGAIVDAYDSLTSEQPYKAPLTPVDALEKMFRESGLAFDQKLFSLFKKSLGSVPVGSCVQLNNGRLGFVLTLNSQLQPALVRQVYSLSSKSFIAPIDLAINQNSDIWIVNIVLPSDFGLTFGRHLYI</sequence>
<evidence type="ECO:0000313" key="3">
    <source>
        <dbReference type="Proteomes" id="UP000182769"/>
    </source>
</evidence>
<feature type="domain" description="HD-GYP" evidence="1">
    <location>
        <begin position="244"/>
        <end position="440"/>
    </location>
</feature>
<organism evidence="2 3">
    <name type="scientific">Marinomonas fungiae</name>
    <dbReference type="NCBI Taxonomy" id="1137284"/>
    <lineage>
        <taxon>Bacteria</taxon>
        <taxon>Pseudomonadati</taxon>
        <taxon>Pseudomonadota</taxon>
        <taxon>Gammaproteobacteria</taxon>
        <taxon>Oceanospirillales</taxon>
        <taxon>Oceanospirillaceae</taxon>
        <taxon>Marinomonas</taxon>
    </lineage>
</organism>
<keyword evidence="3" id="KW-1185">Reference proteome</keyword>
<dbReference type="RefSeq" id="WP_055461852.1">
    <property type="nucleotide sequence ID" value="NZ_CYHG01000002.1"/>
</dbReference>
<name>A0A0K6IIF2_9GAMM</name>
<evidence type="ECO:0000259" key="1">
    <source>
        <dbReference type="PROSITE" id="PS51832"/>
    </source>
</evidence>
<dbReference type="Proteomes" id="UP000182769">
    <property type="component" value="Unassembled WGS sequence"/>
</dbReference>
<evidence type="ECO:0000313" key="2">
    <source>
        <dbReference type="EMBL" id="CUB02883.1"/>
    </source>
</evidence>
<dbReference type="SMART" id="SM00471">
    <property type="entry name" value="HDc"/>
    <property type="match status" value="1"/>
</dbReference>
<dbReference type="SUPFAM" id="SSF109604">
    <property type="entry name" value="HD-domain/PDEase-like"/>
    <property type="match status" value="1"/>
</dbReference>
<dbReference type="PANTHER" id="PTHR43155:SF2">
    <property type="entry name" value="CYCLIC DI-GMP PHOSPHODIESTERASE PA4108"/>
    <property type="match status" value="1"/>
</dbReference>
<dbReference type="AlphaFoldDB" id="A0A0K6IIF2"/>
<dbReference type="InterPro" id="IPR037522">
    <property type="entry name" value="HD_GYP_dom"/>
</dbReference>
<reference evidence="3" key="1">
    <citation type="submission" date="2015-08" db="EMBL/GenBank/DDBJ databases">
        <authorList>
            <person name="Varghese N."/>
        </authorList>
    </citation>
    <scope>NUCLEOTIDE SEQUENCE [LARGE SCALE GENOMIC DNA]</scope>
    <source>
        <strain evidence="3">JCM 18476</strain>
    </source>
</reference>
<dbReference type="PROSITE" id="PS51832">
    <property type="entry name" value="HD_GYP"/>
    <property type="match status" value="1"/>
</dbReference>
<dbReference type="GO" id="GO:0008081">
    <property type="term" value="F:phosphoric diester hydrolase activity"/>
    <property type="evidence" value="ECO:0007669"/>
    <property type="project" value="UniProtKB-ARBA"/>
</dbReference>
<dbReference type="PANTHER" id="PTHR43155">
    <property type="entry name" value="CYCLIC DI-GMP PHOSPHODIESTERASE PA4108-RELATED"/>
    <property type="match status" value="1"/>
</dbReference>
<protein>
    <submittedName>
        <fullName evidence="2">HD-GYP domain, c-di-GMP phosphodiesterase class II (Or its inactivated variant)</fullName>
    </submittedName>
</protein>
<gene>
    <name evidence="2" type="ORF">Ga0061065_102221</name>
</gene>